<organism evidence="1 2">
    <name type="scientific">Apiospora arundinis</name>
    <dbReference type="NCBI Taxonomy" id="335852"/>
    <lineage>
        <taxon>Eukaryota</taxon>
        <taxon>Fungi</taxon>
        <taxon>Dikarya</taxon>
        <taxon>Ascomycota</taxon>
        <taxon>Pezizomycotina</taxon>
        <taxon>Sordariomycetes</taxon>
        <taxon>Xylariomycetidae</taxon>
        <taxon>Amphisphaeriales</taxon>
        <taxon>Apiosporaceae</taxon>
        <taxon>Apiospora</taxon>
    </lineage>
</organism>
<dbReference type="Proteomes" id="UP001390339">
    <property type="component" value="Unassembled WGS sequence"/>
</dbReference>
<dbReference type="PANTHER" id="PTHR47784:SF4">
    <property type="entry name" value="ZN(II)2CYS6 TRANSCRIPTION FACTOR (EUROFUNG)"/>
    <property type="match status" value="1"/>
</dbReference>
<sequence length="381" mass="42418">MSRRCSFLDLCSARLPARLPSPAVTETLSSATPSSSCCSASPAFFSQEALTPTTDVQGDVAAPHSHERTAQPPQAGFDMRHLVLLHHLDTHVVGSSSFLSWTGVNAAKLYSEAVFKPAVSAPYLMHELLAFSALHLSTQQADDAARADYLQQATALQTRALALFNAVEHDVREENCMALFAFSSLLGMHTLFDAVASCKDLGDILDKTIHYLKVHRGVYAITSRSWQILRQSEIRCIVDAIETGAKLYEQQPDDTDNECNRLSSLLRAHSDKLGPGPYRACQEAVEALHWTFGVRRTVHAPYSTHVTLAWPVRVTADFAELLQQRQPIALVILAHWAVLLHVDREFWIFGDAGQRLIRALLTYLGSYWDKWLDLPRSVFHE</sequence>
<protein>
    <submittedName>
        <fullName evidence="1">Zn(2)-C6 fungal-type domain-containing protein</fullName>
    </submittedName>
</protein>
<evidence type="ECO:0000313" key="1">
    <source>
        <dbReference type="EMBL" id="KAK8877510.1"/>
    </source>
</evidence>
<keyword evidence="2" id="KW-1185">Reference proteome</keyword>
<dbReference type="EMBL" id="JAPCWZ010000002">
    <property type="protein sequence ID" value="KAK8877510.1"/>
    <property type="molecule type" value="Genomic_DNA"/>
</dbReference>
<dbReference type="PANTHER" id="PTHR47784">
    <property type="entry name" value="STEROL UPTAKE CONTROL PROTEIN 2"/>
    <property type="match status" value="1"/>
</dbReference>
<dbReference type="InterPro" id="IPR053157">
    <property type="entry name" value="Sterol_Uptake_Regulator"/>
</dbReference>
<gene>
    <name evidence="1" type="ORF">PGQ11_002456</name>
</gene>
<accession>A0ABR2JJX4</accession>
<comment type="caution">
    <text evidence="1">The sequence shown here is derived from an EMBL/GenBank/DDBJ whole genome shotgun (WGS) entry which is preliminary data.</text>
</comment>
<proteinExistence type="predicted"/>
<evidence type="ECO:0000313" key="2">
    <source>
        <dbReference type="Proteomes" id="UP001390339"/>
    </source>
</evidence>
<reference evidence="1 2" key="1">
    <citation type="journal article" date="2024" name="IMA Fungus">
        <title>Apiospora arundinis, a panoply of carbohydrate-active enzymes and secondary metabolites.</title>
        <authorList>
            <person name="Sorensen T."/>
            <person name="Petersen C."/>
            <person name="Muurmann A.T."/>
            <person name="Christiansen J.V."/>
            <person name="Brundto M.L."/>
            <person name="Overgaard C.K."/>
            <person name="Boysen A.T."/>
            <person name="Wollenberg R.D."/>
            <person name="Larsen T.O."/>
            <person name="Sorensen J.L."/>
            <person name="Nielsen K.L."/>
            <person name="Sondergaard T.E."/>
        </authorList>
    </citation>
    <scope>NUCLEOTIDE SEQUENCE [LARGE SCALE GENOMIC DNA]</scope>
    <source>
        <strain evidence="1 2">AAU 773</strain>
    </source>
</reference>
<name>A0ABR2JJX4_9PEZI</name>